<accession>A0A8H5ICF8</accession>
<evidence type="ECO:0000313" key="2">
    <source>
        <dbReference type="EMBL" id="KAF5533759.1"/>
    </source>
</evidence>
<evidence type="ECO:0000313" key="3">
    <source>
        <dbReference type="Proteomes" id="UP000582016"/>
    </source>
</evidence>
<dbReference type="SUPFAM" id="SSF56112">
    <property type="entry name" value="Protein kinase-like (PK-like)"/>
    <property type="match status" value="1"/>
</dbReference>
<dbReference type="AlphaFoldDB" id="A0A8H5ICF8"/>
<dbReference type="InterPro" id="IPR011009">
    <property type="entry name" value="Kinase-like_dom_sf"/>
</dbReference>
<dbReference type="Proteomes" id="UP000582016">
    <property type="component" value="Unassembled WGS sequence"/>
</dbReference>
<evidence type="ECO:0000259" key="1">
    <source>
        <dbReference type="PROSITE" id="PS50011"/>
    </source>
</evidence>
<dbReference type="SMART" id="SM00220">
    <property type="entry name" value="S_TKc"/>
    <property type="match status" value="1"/>
</dbReference>
<sequence>MNRNANPHLKERKAPCQWPLAPSHMRRDESFPLELEGRISLEAAELTSIAQSSEQIYHAEECQELATAYTISSFSPFTQELAHMLPSEEAASPPVISCSTHSVNKITASESTTETLTVKTNTEIQITGAKAEPLAGRQRSLALPGSSNIVAWSSYQSYRHLLAPRAHEELATIASRLPPNASLSMLMEAMEKSSRSVHAQIGPRLLSLGSTGFTFKLNKYIVVKKVRPGRDCNLANERTIFDILERHPPSPYIVRKRCFRWMKQLGAAAAWLEELGLAHCDIRPGNMLLCPAGHVKLADFDRTLKIGEDMLSGTEPFARLLGDEGGLVRGTYGKAGCRTEQFAIGSVFYSLTRGYDPFEDQWWGPDHGPILMQKLQSMELPLIGHSECDGVIWSCWHGRYKSITKLAADIAAVNGDAWRVTCEEDPLWVKARMHESKTIAQSGTLEQLMTC</sequence>
<dbReference type="GO" id="GO:0004672">
    <property type="term" value="F:protein kinase activity"/>
    <property type="evidence" value="ECO:0007669"/>
    <property type="project" value="InterPro"/>
</dbReference>
<reference evidence="2 3" key="1">
    <citation type="submission" date="2020-05" db="EMBL/GenBank/DDBJ databases">
        <title>Identification and distribution of gene clusters putatively required for synthesis of sphingolipid metabolism inhibitors in phylogenetically diverse species of the filamentous fungus Fusarium.</title>
        <authorList>
            <person name="Kim H.-S."/>
            <person name="Busman M."/>
            <person name="Brown D.W."/>
            <person name="Divon H."/>
            <person name="Uhlig S."/>
            <person name="Proctor R.H."/>
        </authorList>
    </citation>
    <scope>NUCLEOTIDE SEQUENCE [LARGE SCALE GENOMIC DNA]</scope>
    <source>
        <strain evidence="2 3">NRRL 13617</strain>
    </source>
</reference>
<protein>
    <submittedName>
        <fullName evidence="2">Kinase domain-containing protein</fullName>
    </submittedName>
</protein>
<dbReference type="Gene3D" id="1.10.510.10">
    <property type="entry name" value="Transferase(Phosphotransferase) domain 1"/>
    <property type="match status" value="1"/>
</dbReference>
<organism evidence="2 3">
    <name type="scientific">Fusarium phyllophilum</name>
    <dbReference type="NCBI Taxonomy" id="47803"/>
    <lineage>
        <taxon>Eukaryota</taxon>
        <taxon>Fungi</taxon>
        <taxon>Dikarya</taxon>
        <taxon>Ascomycota</taxon>
        <taxon>Pezizomycotina</taxon>
        <taxon>Sordariomycetes</taxon>
        <taxon>Hypocreomycetidae</taxon>
        <taxon>Hypocreales</taxon>
        <taxon>Nectriaceae</taxon>
        <taxon>Fusarium</taxon>
        <taxon>Fusarium fujikuroi species complex</taxon>
    </lineage>
</organism>
<dbReference type="OrthoDB" id="4062651at2759"/>
<proteinExistence type="predicted"/>
<dbReference type="EMBL" id="JAAOAQ010000830">
    <property type="protein sequence ID" value="KAF5533759.1"/>
    <property type="molecule type" value="Genomic_DNA"/>
</dbReference>
<keyword evidence="2" id="KW-0418">Kinase</keyword>
<feature type="domain" description="Protein kinase" evidence="1">
    <location>
        <begin position="119"/>
        <end position="451"/>
    </location>
</feature>
<dbReference type="InterPro" id="IPR000719">
    <property type="entry name" value="Prot_kinase_dom"/>
</dbReference>
<name>A0A8H5ICF8_9HYPO</name>
<dbReference type="GO" id="GO:0005524">
    <property type="term" value="F:ATP binding"/>
    <property type="evidence" value="ECO:0007669"/>
    <property type="project" value="InterPro"/>
</dbReference>
<dbReference type="PROSITE" id="PS50011">
    <property type="entry name" value="PROTEIN_KINASE_DOM"/>
    <property type="match status" value="1"/>
</dbReference>
<keyword evidence="2" id="KW-0808">Transferase</keyword>
<keyword evidence="3" id="KW-1185">Reference proteome</keyword>
<gene>
    <name evidence="2" type="ORF">FPHYL_13564</name>
</gene>
<comment type="caution">
    <text evidence="2">The sequence shown here is derived from an EMBL/GenBank/DDBJ whole genome shotgun (WGS) entry which is preliminary data.</text>
</comment>